<feature type="domain" description="MgtC/SapB/SrpB/YhiD N-terminal" evidence="8">
    <location>
        <begin position="17"/>
        <end position="137"/>
    </location>
</feature>
<feature type="transmembrane region" description="Helical" evidence="7">
    <location>
        <begin position="70"/>
        <end position="87"/>
    </location>
</feature>
<dbReference type="Proteomes" id="UP000037848">
    <property type="component" value="Unassembled WGS sequence"/>
</dbReference>
<dbReference type="InterPro" id="IPR003416">
    <property type="entry name" value="MgtC/SapB/SrpB/YhiD_fam"/>
</dbReference>
<evidence type="ECO:0000256" key="5">
    <source>
        <dbReference type="ARBA" id="ARBA00022989"/>
    </source>
</evidence>
<dbReference type="RefSeq" id="WP_054203602.1">
    <property type="nucleotide sequence ID" value="NZ_LHPH01000005.1"/>
</dbReference>
<evidence type="ECO:0000259" key="8">
    <source>
        <dbReference type="Pfam" id="PF02308"/>
    </source>
</evidence>
<dbReference type="Pfam" id="PF02308">
    <property type="entry name" value="MgtC"/>
    <property type="match status" value="1"/>
</dbReference>
<evidence type="ECO:0000256" key="6">
    <source>
        <dbReference type="ARBA" id="ARBA00023136"/>
    </source>
</evidence>
<keyword evidence="7" id="KW-0997">Cell inner membrane</keyword>
<dbReference type="GO" id="GO:0005886">
    <property type="term" value="C:plasma membrane"/>
    <property type="evidence" value="ECO:0007669"/>
    <property type="project" value="UniProtKB-SubCell"/>
</dbReference>
<dbReference type="InterPro" id="IPR049177">
    <property type="entry name" value="MgtC_SapB_SrpB_YhiD_N"/>
</dbReference>
<keyword evidence="6 7" id="KW-0472">Membrane</keyword>
<sequence length="138" mass="14947">MELNLQWHEIIDNLIHLGIAYMLALPMAFDRERSNHGAGLRTFPLVAVASCGYALVGMSVLTSTEAESKVLEGIITGIGFIGGGAILKNKNSTYGTATAASIWNMGLIGIAVAFSRYEIALLMAIINFITLRYVKRLK</sequence>
<feature type="transmembrane region" description="Helical" evidence="7">
    <location>
        <begin position="42"/>
        <end position="64"/>
    </location>
</feature>
<organism evidence="9 10">
    <name type="scientific">Pseudoalteromonas porphyrae</name>
    <dbReference type="NCBI Taxonomy" id="187330"/>
    <lineage>
        <taxon>Bacteria</taxon>
        <taxon>Pseudomonadati</taxon>
        <taxon>Pseudomonadota</taxon>
        <taxon>Gammaproteobacteria</taxon>
        <taxon>Alteromonadales</taxon>
        <taxon>Pseudoalteromonadaceae</taxon>
        <taxon>Pseudoalteromonas</taxon>
    </lineage>
</organism>
<evidence type="ECO:0000256" key="3">
    <source>
        <dbReference type="ARBA" id="ARBA00022475"/>
    </source>
</evidence>
<keyword evidence="3" id="KW-1003">Cell membrane</keyword>
<keyword evidence="5 7" id="KW-1133">Transmembrane helix</keyword>
<evidence type="ECO:0000256" key="4">
    <source>
        <dbReference type="ARBA" id="ARBA00022692"/>
    </source>
</evidence>
<evidence type="ECO:0000256" key="1">
    <source>
        <dbReference type="ARBA" id="ARBA00004651"/>
    </source>
</evidence>
<proteinExistence type="inferred from homology"/>
<evidence type="ECO:0000256" key="2">
    <source>
        <dbReference type="ARBA" id="ARBA00009298"/>
    </source>
</evidence>
<evidence type="ECO:0000313" key="9">
    <source>
        <dbReference type="EMBL" id="KPH64289.1"/>
    </source>
</evidence>
<gene>
    <name evidence="9" type="ORF">ADS77_06285</name>
</gene>
<dbReference type="OrthoDB" id="9811198at2"/>
<name>A0A0N0M170_9GAMM</name>
<accession>A0A0N0M170</accession>
<feature type="transmembrane region" description="Helical" evidence="7">
    <location>
        <begin position="13"/>
        <end position="30"/>
    </location>
</feature>
<comment type="similarity">
    <text evidence="2 7">Belongs to the MgtC/SapB family.</text>
</comment>
<keyword evidence="4 7" id="KW-0812">Transmembrane</keyword>
<protein>
    <recommendedName>
        <fullName evidence="7">Protein MgtC</fullName>
    </recommendedName>
</protein>
<dbReference type="PANTHER" id="PTHR33778:SF1">
    <property type="entry name" value="MAGNESIUM TRANSPORTER YHID-RELATED"/>
    <property type="match status" value="1"/>
</dbReference>
<dbReference type="PRINTS" id="PR01837">
    <property type="entry name" value="MGTCSAPBPROT"/>
</dbReference>
<reference evidence="9 10" key="1">
    <citation type="submission" date="2015-08" db="EMBL/GenBank/DDBJ databases">
        <title>Draft Genome Sequence of Pseudoalteromonas porphyrae UCD-SED14.</title>
        <authorList>
            <person name="Coil D.A."/>
            <person name="Jospin G."/>
            <person name="Lee R.D."/>
            <person name="Eisen J.A."/>
        </authorList>
    </citation>
    <scope>NUCLEOTIDE SEQUENCE [LARGE SCALE GENOMIC DNA]</scope>
    <source>
        <strain evidence="9 10">UCD-SED14</strain>
    </source>
</reference>
<dbReference type="STRING" id="187330.AMS58_03320"/>
<evidence type="ECO:0000256" key="7">
    <source>
        <dbReference type="RuleBase" id="RU365041"/>
    </source>
</evidence>
<dbReference type="EMBL" id="LHPH01000005">
    <property type="protein sequence ID" value="KPH64289.1"/>
    <property type="molecule type" value="Genomic_DNA"/>
</dbReference>
<dbReference type="PATRIC" id="fig|187330.3.peg.3236"/>
<comment type="subcellular location">
    <subcellularLocation>
        <location evidence="7">Cell inner membrane</location>
        <topology evidence="7">Multi-pass membrane protein</topology>
    </subcellularLocation>
    <subcellularLocation>
        <location evidence="1">Cell membrane</location>
        <topology evidence="1">Multi-pass membrane protein</topology>
    </subcellularLocation>
</comment>
<evidence type="ECO:0000313" key="10">
    <source>
        <dbReference type="Proteomes" id="UP000037848"/>
    </source>
</evidence>
<dbReference type="PANTHER" id="PTHR33778">
    <property type="entry name" value="PROTEIN MGTC"/>
    <property type="match status" value="1"/>
</dbReference>
<dbReference type="AlphaFoldDB" id="A0A0N0M170"/>
<comment type="caution">
    <text evidence="9">The sequence shown here is derived from an EMBL/GenBank/DDBJ whole genome shotgun (WGS) entry which is preliminary data.</text>
</comment>
<keyword evidence="10" id="KW-1185">Reference proteome</keyword>